<feature type="region of interest" description="Disordered" evidence="1">
    <location>
        <begin position="46"/>
        <end position="101"/>
    </location>
</feature>
<keyword evidence="2" id="KW-0812">Transmembrane</keyword>
<dbReference type="PANTHER" id="PTHR38434">
    <property type="entry name" value="BLL2549 PROTEIN"/>
    <property type="match status" value="1"/>
</dbReference>
<keyword evidence="2" id="KW-1133">Transmembrane helix</keyword>
<dbReference type="Proteomes" id="UP000647183">
    <property type="component" value="Unassembled WGS sequence"/>
</dbReference>
<dbReference type="InterPro" id="IPR019286">
    <property type="entry name" value="DUF2339_TM"/>
</dbReference>
<feature type="transmembrane region" description="Helical" evidence="2">
    <location>
        <begin position="402"/>
        <end position="422"/>
    </location>
</feature>
<feature type="transmembrane region" description="Helical" evidence="2">
    <location>
        <begin position="481"/>
        <end position="503"/>
    </location>
</feature>
<feature type="transmembrane region" description="Helical" evidence="2">
    <location>
        <begin position="320"/>
        <end position="338"/>
    </location>
</feature>
<protein>
    <submittedName>
        <fullName evidence="3">DUF2339 domain-containing protein</fullName>
    </submittedName>
</protein>
<feature type="transmembrane region" description="Helical" evidence="2">
    <location>
        <begin position="843"/>
        <end position="866"/>
    </location>
</feature>
<feature type="transmembrane region" description="Helical" evidence="2">
    <location>
        <begin position="219"/>
        <end position="238"/>
    </location>
</feature>
<dbReference type="Pfam" id="PF10101">
    <property type="entry name" value="DUF2339"/>
    <property type="match status" value="1"/>
</dbReference>
<feature type="transmembrane region" description="Helical" evidence="2">
    <location>
        <begin position="159"/>
        <end position="181"/>
    </location>
</feature>
<reference evidence="3 4" key="1">
    <citation type="submission" date="2020-08" db="EMBL/GenBank/DDBJ databases">
        <title>A Genomic Blueprint of the Chicken Gut Microbiome.</title>
        <authorList>
            <person name="Gilroy R."/>
            <person name="Ravi A."/>
            <person name="Getino M."/>
            <person name="Pursley I."/>
            <person name="Horton D.L."/>
            <person name="Alikhan N.-F."/>
            <person name="Baker D."/>
            <person name="Gharbi K."/>
            <person name="Hall N."/>
            <person name="Watson M."/>
            <person name="Adriaenssens E.M."/>
            <person name="Foster-Nyarko E."/>
            <person name="Jarju S."/>
            <person name="Secka A."/>
            <person name="Antonio M."/>
            <person name="Oren A."/>
            <person name="Chaudhuri R."/>
            <person name="La Ragione R.M."/>
            <person name="Hildebrand F."/>
            <person name="Pallen M.J."/>
        </authorList>
    </citation>
    <scope>NUCLEOTIDE SEQUENCE [LARGE SCALE GENOMIC DNA]</scope>
    <source>
        <strain evidence="3 4">Sa2BVA3</strain>
    </source>
</reference>
<keyword evidence="2" id="KW-0472">Membrane</keyword>
<feature type="transmembrane region" description="Helical" evidence="2">
    <location>
        <begin position="377"/>
        <end position="395"/>
    </location>
</feature>
<proteinExistence type="predicted"/>
<feature type="region of interest" description="Disordered" evidence="1">
    <location>
        <begin position="871"/>
        <end position="891"/>
    </location>
</feature>
<feature type="transmembrane region" description="Helical" evidence="2">
    <location>
        <begin position="593"/>
        <end position="612"/>
    </location>
</feature>
<feature type="transmembrane region" description="Helical" evidence="2">
    <location>
        <begin position="510"/>
        <end position="532"/>
    </location>
</feature>
<feature type="transmembrane region" description="Helical" evidence="2">
    <location>
        <begin position="689"/>
        <end position="708"/>
    </location>
</feature>
<feature type="transmembrane region" description="Helical" evidence="2">
    <location>
        <begin position="819"/>
        <end position="837"/>
    </location>
</feature>
<comment type="caution">
    <text evidence="3">The sequence shown here is derived from an EMBL/GenBank/DDBJ whole genome shotgun (WGS) entry which is preliminary data.</text>
</comment>
<evidence type="ECO:0000313" key="3">
    <source>
        <dbReference type="EMBL" id="MBD7988027.1"/>
    </source>
</evidence>
<organism evidence="3 4">
    <name type="scientific">Luteimonas colneyensis</name>
    <dbReference type="NCBI Taxonomy" id="2762230"/>
    <lineage>
        <taxon>Bacteria</taxon>
        <taxon>Pseudomonadati</taxon>
        <taxon>Pseudomonadota</taxon>
        <taxon>Gammaproteobacteria</taxon>
        <taxon>Lysobacterales</taxon>
        <taxon>Lysobacteraceae</taxon>
        <taxon>Luteimonas</taxon>
    </lineage>
</organism>
<feature type="transmembrane region" description="Helical" evidence="2">
    <location>
        <begin position="538"/>
        <end position="556"/>
    </location>
</feature>
<feature type="transmembrane region" description="Helical" evidence="2">
    <location>
        <begin position="295"/>
        <end position="314"/>
    </location>
</feature>
<accession>A0ABR8UJ21</accession>
<feature type="transmembrane region" description="Helical" evidence="2">
    <location>
        <begin position="268"/>
        <end position="288"/>
    </location>
</feature>
<feature type="compositionally biased region" description="Pro residues" evidence="1">
    <location>
        <begin position="89"/>
        <end position="101"/>
    </location>
</feature>
<feature type="transmembrane region" description="Helical" evidence="2">
    <location>
        <begin position="658"/>
        <end position="677"/>
    </location>
</feature>
<feature type="compositionally biased region" description="Low complexity" evidence="1">
    <location>
        <begin position="46"/>
        <end position="68"/>
    </location>
</feature>
<feature type="transmembrane region" description="Helical" evidence="2">
    <location>
        <begin position="624"/>
        <end position="646"/>
    </location>
</feature>
<feature type="transmembrane region" description="Helical" evidence="2">
    <location>
        <begin position="787"/>
        <end position="807"/>
    </location>
</feature>
<evidence type="ECO:0000313" key="4">
    <source>
        <dbReference type="Proteomes" id="UP000647183"/>
    </source>
</evidence>
<keyword evidence="4" id="KW-1185">Reference proteome</keyword>
<dbReference type="PANTHER" id="PTHR38434:SF1">
    <property type="entry name" value="BLL2549 PROTEIN"/>
    <property type="match status" value="1"/>
</dbReference>
<dbReference type="EMBL" id="JACSQJ010000003">
    <property type="protein sequence ID" value="MBD7988027.1"/>
    <property type="molecule type" value="Genomic_DNA"/>
</dbReference>
<evidence type="ECO:0000256" key="1">
    <source>
        <dbReference type="SAM" id="MobiDB-lite"/>
    </source>
</evidence>
<feature type="transmembrane region" description="Helical" evidence="2">
    <location>
        <begin position="6"/>
        <end position="29"/>
    </location>
</feature>
<feature type="transmembrane region" description="Helical" evidence="2">
    <location>
        <begin position="755"/>
        <end position="775"/>
    </location>
</feature>
<evidence type="ECO:0000256" key="2">
    <source>
        <dbReference type="SAM" id="Phobius"/>
    </source>
</evidence>
<feature type="transmembrane region" description="Helical" evidence="2">
    <location>
        <begin position="720"/>
        <end position="743"/>
    </location>
</feature>
<feature type="transmembrane region" description="Helical" evidence="2">
    <location>
        <begin position="457"/>
        <end position="475"/>
    </location>
</feature>
<feature type="transmembrane region" description="Helical" evidence="2">
    <location>
        <begin position="563"/>
        <end position="581"/>
    </location>
</feature>
<dbReference type="RefSeq" id="WP_191729222.1">
    <property type="nucleotide sequence ID" value="NZ_JACSQJ010000003.1"/>
</dbReference>
<gene>
    <name evidence="3" type="ORF">H9645_08300</name>
</gene>
<feature type="transmembrane region" description="Helical" evidence="2">
    <location>
        <begin position="245"/>
        <end position="262"/>
    </location>
</feature>
<sequence>MESILLLGALAVLAVPVLLVVVLVAVGNLKRRVAELERAMARAGARTDAPAAAPGMGAQQARGPAAQADVAQTQRSPTPAPVQPGSSHRPPPQPQRPPRVEPIPAAARRAPAGPDPFGRIASRLRRWFTEGNVPVKVGVLVLLAGVAALLKYASDQGWLAVPMSLRLASIAAAALAALAFAWRQRESHRSFALAVQGGAIGVLLLVVFAAFKLHGLMPAGPAFAASVALVAALGLLAVLQDSRTLAVLGILAGFMAPIWLSTGSGNHVVLFSYYALLNAAIFAIAWLRAWRELNLLGWAFTWGIGVAWGVLAYAPSKFASTQPFLLLFFAFYLLLPVLYARRRAPGRRDVVDGCLLFGTPLVAFVLQAGLLEGDGRALAGCALVLAAVYAALAWWQRRGPHAVLAEAYTLLAAGFATLAVPLALSARATAAVFAVEGAGLVWLGLRTGRRLPRWSGAALQLAAALAFFIGLASLPADPRPLLNPVFAGALLVAVAGFASAWWLRAAGRDGAALLSYGWGLAWWAGAVLGEVVEHLSAAQRPDALVAALALTALLAAQAQRRRAAPALVLTVLGAFALAAPLALAQVDARGQPLAGWGAAAWLLFAVLGWRSLACLRRDGGLPALWAQSAWWLLWPLVLSLSALELARVLGLGGGWRRALPALPWLALLALQLFRWRWLRPPLGAAFDAARAPLSALVLGVVGFGWLLALRDAGASAPLPWLPLLNPLELAQLAALALFGRWLWSADAPAEFGRRRVALLAAAGFMLVTCVTLRGVHHWGGVAWGESMWSTSLAQTALTLVWSVLGVAGWISGSRRGQRALWLAGAVLMGVVLAKLVLFDRRHLGDLLGIGSFIAYGLLCTAVGWFAPAPPRSADEGDAEGDGADGTVAERS</sequence>
<feature type="transmembrane region" description="Helical" evidence="2">
    <location>
        <begin position="133"/>
        <end position="153"/>
    </location>
</feature>
<feature type="transmembrane region" description="Helical" evidence="2">
    <location>
        <begin position="193"/>
        <end position="213"/>
    </location>
</feature>
<feature type="transmembrane region" description="Helical" evidence="2">
    <location>
        <begin position="428"/>
        <end position="445"/>
    </location>
</feature>
<name>A0ABR8UJ21_9GAMM</name>
<feature type="transmembrane region" description="Helical" evidence="2">
    <location>
        <begin position="350"/>
        <end position="371"/>
    </location>
</feature>